<evidence type="ECO:0000313" key="1">
    <source>
        <dbReference type="EMBL" id="KAK3886779.1"/>
    </source>
</evidence>
<dbReference type="AlphaFoldDB" id="A0AAE1KVV3"/>
<protein>
    <submittedName>
        <fullName evidence="1">Uncharacterized protein</fullName>
    </submittedName>
</protein>
<proteinExistence type="predicted"/>
<accession>A0AAE1KVV3</accession>
<sequence>MGDQVNDGMAIPEVGFIIERCCEVFASIFSSAASHIRYPCTAAKAGPSGAPSVREPNSVYADPNPVYLLPSPTPQIPVPDFGYHTGHSVESRTEQQWQILNSTLPDDADLSHGVDERLVDIITEVEMVTDDRVVIFSDNNQSDEFPAGAALQMHGVEHSRDSCSNSPNLVTAVNRFCDIVNDLNNPNYSVAHRPLLLTHHCTVQS</sequence>
<name>A0AAE1KVV3_PETCI</name>
<dbReference type="Proteomes" id="UP001286313">
    <property type="component" value="Unassembled WGS sequence"/>
</dbReference>
<evidence type="ECO:0000313" key="2">
    <source>
        <dbReference type="Proteomes" id="UP001286313"/>
    </source>
</evidence>
<organism evidence="1 2">
    <name type="scientific">Petrolisthes cinctipes</name>
    <name type="common">Flat porcelain crab</name>
    <dbReference type="NCBI Taxonomy" id="88211"/>
    <lineage>
        <taxon>Eukaryota</taxon>
        <taxon>Metazoa</taxon>
        <taxon>Ecdysozoa</taxon>
        <taxon>Arthropoda</taxon>
        <taxon>Crustacea</taxon>
        <taxon>Multicrustacea</taxon>
        <taxon>Malacostraca</taxon>
        <taxon>Eumalacostraca</taxon>
        <taxon>Eucarida</taxon>
        <taxon>Decapoda</taxon>
        <taxon>Pleocyemata</taxon>
        <taxon>Anomura</taxon>
        <taxon>Galatheoidea</taxon>
        <taxon>Porcellanidae</taxon>
        <taxon>Petrolisthes</taxon>
    </lineage>
</organism>
<gene>
    <name evidence="1" type="ORF">Pcinc_009099</name>
</gene>
<reference evidence="1" key="1">
    <citation type="submission" date="2023-10" db="EMBL/GenBank/DDBJ databases">
        <title>Genome assemblies of two species of porcelain crab, Petrolisthes cinctipes and Petrolisthes manimaculis (Anomura: Porcellanidae).</title>
        <authorList>
            <person name="Angst P."/>
        </authorList>
    </citation>
    <scope>NUCLEOTIDE SEQUENCE</scope>
    <source>
        <strain evidence="1">PB745_01</strain>
        <tissue evidence="1">Gill</tissue>
    </source>
</reference>
<keyword evidence="2" id="KW-1185">Reference proteome</keyword>
<dbReference type="EMBL" id="JAWQEG010000671">
    <property type="protein sequence ID" value="KAK3886779.1"/>
    <property type="molecule type" value="Genomic_DNA"/>
</dbReference>
<comment type="caution">
    <text evidence="1">The sequence shown here is derived from an EMBL/GenBank/DDBJ whole genome shotgun (WGS) entry which is preliminary data.</text>
</comment>